<evidence type="ECO:0000256" key="12">
    <source>
        <dbReference type="ARBA" id="ARBA00022840"/>
    </source>
</evidence>
<evidence type="ECO:0000256" key="19">
    <source>
        <dbReference type="PROSITE-ProRule" id="PRU10141"/>
    </source>
</evidence>
<dbReference type="OMA" id="HIMNSST"/>
<dbReference type="Gene3D" id="1.10.510.10">
    <property type="entry name" value="Transferase(Phosphotransferase) domain 1"/>
    <property type="match status" value="1"/>
</dbReference>
<feature type="chain" id="PRO_5001567568" description="non-specific serine/threonine protein kinase" evidence="21">
    <location>
        <begin position="21"/>
        <end position="669"/>
    </location>
</feature>
<dbReference type="EMBL" id="KK198763">
    <property type="protein sequence ID" value="KCW49552.1"/>
    <property type="molecule type" value="Genomic_DNA"/>
</dbReference>
<evidence type="ECO:0000256" key="14">
    <source>
        <dbReference type="ARBA" id="ARBA00023136"/>
    </source>
</evidence>
<dbReference type="InterPro" id="IPR011009">
    <property type="entry name" value="Kinase-like_dom_sf"/>
</dbReference>
<dbReference type="CDD" id="cd06899">
    <property type="entry name" value="lectin_legume_LecRK_Arcelin_ConA"/>
    <property type="match status" value="1"/>
</dbReference>
<keyword evidence="5" id="KW-0723">Serine/threonine-protein kinase</keyword>
<dbReference type="FunCoup" id="A0A059A640">
    <property type="interactions" value="708"/>
</dbReference>
<keyword evidence="14 20" id="KW-0472">Membrane</keyword>
<dbReference type="InterPro" id="IPR008271">
    <property type="entry name" value="Ser/Thr_kinase_AS"/>
</dbReference>
<dbReference type="Gene3D" id="2.60.120.200">
    <property type="match status" value="1"/>
</dbReference>
<evidence type="ECO:0000256" key="2">
    <source>
        <dbReference type="ARBA" id="ARBA00008536"/>
    </source>
</evidence>
<evidence type="ECO:0000259" key="22">
    <source>
        <dbReference type="PROSITE" id="PS50011"/>
    </source>
</evidence>
<dbReference type="InterPro" id="IPR017441">
    <property type="entry name" value="Protein_kinase_ATP_BS"/>
</dbReference>
<dbReference type="GO" id="GO:0002229">
    <property type="term" value="P:defense response to oomycetes"/>
    <property type="evidence" value="ECO:0000318"/>
    <property type="project" value="GO_Central"/>
</dbReference>
<evidence type="ECO:0000256" key="4">
    <source>
        <dbReference type="ARBA" id="ARBA00012513"/>
    </source>
</evidence>
<comment type="similarity">
    <text evidence="3">In the C-terminal section; belongs to the protein kinase superfamily. Ser/Thr protein kinase family.</text>
</comment>
<evidence type="ECO:0000256" key="21">
    <source>
        <dbReference type="SAM" id="SignalP"/>
    </source>
</evidence>
<evidence type="ECO:0000256" key="3">
    <source>
        <dbReference type="ARBA" id="ARBA00010217"/>
    </source>
</evidence>
<evidence type="ECO:0000256" key="5">
    <source>
        <dbReference type="ARBA" id="ARBA00022527"/>
    </source>
</evidence>
<dbReference type="PROSITE" id="PS00107">
    <property type="entry name" value="PROTEIN_KINASE_ATP"/>
    <property type="match status" value="1"/>
</dbReference>
<dbReference type="SMART" id="SM00220">
    <property type="entry name" value="S_TKc"/>
    <property type="match status" value="1"/>
</dbReference>
<keyword evidence="12 19" id="KW-0067">ATP-binding</keyword>
<evidence type="ECO:0000256" key="15">
    <source>
        <dbReference type="ARBA" id="ARBA00023170"/>
    </source>
</evidence>
<evidence type="ECO:0000256" key="13">
    <source>
        <dbReference type="ARBA" id="ARBA00022989"/>
    </source>
</evidence>
<comment type="subcellular location">
    <subcellularLocation>
        <location evidence="1">Membrane</location>
        <topology evidence="1">Single-pass type I membrane protein</topology>
    </subcellularLocation>
</comment>
<comment type="similarity">
    <text evidence="2">In the N-terminal section; belongs to the leguminous lectin family.</text>
</comment>
<organism evidence="23">
    <name type="scientific">Eucalyptus grandis</name>
    <name type="common">Flooded gum</name>
    <dbReference type="NCBI Taxonomy" id="71139"/>
    <lineage>
        <taxon>Eukaryota</taxon>
        <taxon>Viridiplantae</taxon>
        <taxon>Streptophyta</taxon>
        <taxon>Embryophyta</taxon>
        <taxon>Tracheophyta</taxon>
        <taxon>Spermatophyta</taxon>
        <taxon>Magnoliopsida</taxon>
        <taxon>eudicotyledons</taxon>
        <taxon>Gunneridae</taxon>
        <taxon>Pentapetalae</taxon>
        <taxon>rosids</taxon>
        <taxon>malvids</taxon>
        <taxon>Myrtales</taxon>
        <taxon>Myrtaceae</taxon>
        <taxon>Myrtoideae</taxon>
        <taxon>Eucalypteae</taxon>
        <taxon>Eucalyptus</taxon>
    </lineage>
</organism>
<dbReference type="AlphaFoldDB" id="A0A059A640"/>
<evidence type="ECO:0000256" key="17">
    <source>
        <dbReference type="ARBA" id="ARBA00047899"/>
    </source>
</evidence>
<feature type="signal peptide" evidence="21">
    <location>
        <begin position="1"/>
        <end position="20"/>
    </location>
</feature>
<evidence type="ECO:0000256" key="16">
    <source>
        <dbReference type="ARBA" id="ARBA00023180"/>
    </source>
</evidence>
<feature type="domain" description="Protein kinase" evidence="22">
    <location>
        <begin position="343"/>
        <end position="618"/>
    </location>
</feature>
<dbReference type="Pfam" id="PF07714">
    <property type="entry name" value="PK_Tyr_Ser-Thr"/>
    <property type="match status" value="1"/>
</dbReference>
<dbReference type="GO" id="GO:0030246">
    <property type="term" value="F:carbohydrate binding"/>
    <property type="evidence" value="ECO:0007669"/>
    <property type="project" value="UniProtKB-KW"/>
</dbReference>
<reference evidence="23" key="1">
    <citation type="submission" date="2013-07" db="EMBL/GenBank/DDBJ databases">
        <title>The genome of Eucalyptus grandis.</title>
        <authorList>
            <person name="Schmutz J."/>
            <person name="Hayes R."/>
            <person name="Myburg A."/>
            <person name="Tuskan G."/>
            <person name="Grattapaglia D."/>
            <person name="Rokhsar D.S."/>
        </authorList>
    </citation>
    <scope>NUCLEOTIDE SEQUENCE</scope>
    <source>
        <tissue evidence="23">Leaf extractions</tissue>
    </source>
</reference>
<dbReference type="FunFam" id="1.10.510.10:FF:000108">
    <property type="entry name" value="L-type lectin-domain containing receptor kinase S.4"/>
    <property type="match status" value="1"/>
</dbReference>
<name>A0A059A640_EUCGR</name>
<dbReference type="FunFam" id="3.30.200.20:FF:000112">
    <property type="entry name" value="Lectin-domain containing receptor kinase A4.3"/>
    <property type="match status" value="1"/>
</dbReference>
<keyword evidence="11" id="KW-0418">Kinase</keyword>
<keyword evidence="9" id="KW-0430">Lectin</keyword>
<dbReference type="InterPro" id="IPR000719">
    <property type="entry name" value="Prot_kinase_dom"/>
</dbReference>
<keyword evidence="7 20" id="KW-0812">Transmembrane</keyword>
<evidence type="ECO:0000256" key="10">
    <source>
        <dbReference type="ARBA" id="ARBA00022741"/>
    </source>
</evidence>
<comment type="catalytic activity">
    <reaction evidence="18">
        <text>L-seryl-[protein] + ATP = O-phospho-L-seryl-[protein] + ADP + H(+)</text>
        <dbReference type="Rhea" id="RHEA:17989"/>
        <dbReference type="Rhea" id="RHEA-COMP:9863"/>
        <dbReference type="Rhea" id="RHEA-COMP:11604"/>
        <dbReference type="ChEBI" id="CHEBI:15378"/>
        <dbReference type="ChEBI" id="CHEBI:29999"/>
        <dbReference type="ChEBI" id="CHEBI:30616"/>
        <dbReference type="ChEBI" id="CHEBI:83421"/>
        <dbReference type="ChEBI" id="CHEBI:456216"/>
        <dbReference type="EC" id="2.7.11.1"/>
    </reaction>
</comment>
<dbReference type="GO" id="GO:0005524">
    <property type="term" value="F:ATP binding"/>
    <property type="evidence" value="ECO:0007669"/>
    <property type="project" value="UniProtKB-UniRule"/>
</dbReference>
<dbReference type="PROSITE" id="PS50011">
    <property type="entry name" value="PROTEIN_KINASE_DOM"/>
    <property type="match status" value="1"/>
</dbReference>
<evidence type="ECO:0000256" key="20">
    <source>
        <dbReference type="SAM" id="Phobius"/>
    </source>
</evidence>
<keyword evidence="13 20" id="KW-1133">Transmembrane helix</keyword>
<dbReference type="GO" id="GO:0005886">
    <property type="term" value="C:plasma membrane"/>
    <property type="evidence" value="ECO:0000318"/>
    <property type="project" value="GO_Central"/>
</dbReference>
<evidence type="ECO:0000256" key="11">
    <source>
        <dbReference type="ARBA" id="ARBA00022777"/>
    </source>
</evidence>
<keyword evidence="15" id="KW-0675">Receptor</keyword>
<evidence type="ECO:0000313" key="23">
    <source>
        <dbReference type="EMBL" id="KCW49552.1"/>
    </source>
</evidence>
<keyword evidence="16" id="KW-0325">Glycoprotein</keyword>
<keyword evidence="6" id="KW-0808">Transferase</keyword>
<dbReference type="PROSITE" id="PS00108">
    <property type="entry name" value="PROTEIN_KINASE_ST"/>
    <property type="match status" value="1"/>
</dbReference>
<feature type="binding site" evidence="19">
    <location>
        <position position="372"/>
    </location>
    <ligand>
        <name>ATP</name>
        <dbReference type="ChEBI" id="CHEBI:30616"/>
    </ligand>
</feature>
<feature type="transmembrane region" description="Helical" evidence="20">
    <location>
        <begin position="284"/>
        <end position="309"/>
    </location>
</feature>
<dbReference type="InterPro" id="IPR001245">
    <property type="entry name" value="Ser-Thr/Tyr_kinase_cat_dom"/>
</dbReference>
<dbReference type="EC" id="2.7.11.1" evidence="4"/>
<dbReference type="Gene3D" id="3.30.200.20">
    <property type="entry name" value="Phosphorylase Kinase, domain 1"/>
    <property type="match status" value="1"/>
</dbReference>
<dbReference type="Gramene" id="KCW49552">
    <property type="protein sequence ID" value="KCW49552"/>
    <property type="gene ID" value="EUGRSUZ_K03072"/>
</dbReference>
<dbReference type="InterPro" id="IPR013320">
    <property type="entry name" value="ConA-like_dom_sf"/>
</dbReference>
<evidence type="ECO:0000256" key="18">
    <source>
        <dbReference type="ARBA" id="ARBA00048679"/>
    </source>
</evidence>
<dbReference type="FunFam" id="2.60.120.200:FF:000051">
    <property type="entry name" value="L-type lectin-domain containing receptor kinase V.9"/>
    <property type="match status" value="1"/>
</dbReference>
<protein>
    <recommendedName>
        <fullName evidence="4">non-specific serine/threonine protein kinase</fullName>
        <ecNumber evidence="4">2.7.11.1</ecNumber>
    </recommendedName>
</protein>
<keyword evidence="8 21" id="KW-0732">Signal</keyword>
<dbReference type="PANTHER" id="PTHR27007">
    <property type="match status" value="1"/>
</dbReference>
<dbReference type="eggNOG" id="ENOG502QSJ4">
    <property type="taxonomic scope" value="Eukaryota"/>
</dbReference>
<comment type="catalytic activity">
    <reaction evidence="17">
        <text>L-threonyl-[protein] + ATP = O-phospho-L-threonyl-[protein] + ADP + H(+)</text>
        <dbReference type="Rhea" id="RHEA:46608"/>
        <dbReference type="Rhea" id="RHEA-COMP:11060"/>
        <dbReference type="Rhea" id="RHEA-COMP:11605"/>
        <dbReference type="ChEBI" id="CHEBI:15378"/>
        <dbReference type="ChEBI" id="CHEBI:30013"/>
        <dbReference type="ChEBI" id="CHEBI:30616"/>
        <dbReference type="ChEBI" id="CHEBI:61977"/>
        <dbReference type="ChEBI" id="CHEBI:456216"/>
        <dbReference type="EC" id="2.7.11.1"/>
    </reaction>
</comment>
<evidence type="ECO:0000256" key="1">
    <source>
        <dbReference type="ARBA" id="ARBA00004479"/>
    </source>
</evidence>
<proteinExistence type="inferred from homology"/>
<evidence type="ECO:0000256" key="8">
    <source>
        <dbReference type="ARBA" id="ARBA00022729"/>
    </source>
</evidence>
<evidence type="ECO:0000256" key="9">
    <source>
        <dbReference type="ARBA" id="ARBA00022734"/>
    </source>
</evidence>
<dbReference type="CDD" id="cd14066">
    <property type="entry name" value="STKc_IRAK"/>
    <property type="match status" value="1"/>
</dbReference>
<dbReference type="InterPro" id="IPR050528">
    <property type="entry name" value="L-type_Lectin-RKs"/>
</dbReference>
<evidence type="ECO:0000256" key="6">
    <source>
        <dbReference type="ARBA" id="ARBA00022679"/>
    </source>
</evidence>
<dbReference type="GO" id="GO:0042742">
    <property type="term" value="P:defense response to bacterium"/>
    <property type="evidence" value="ECO:0000318"/>
    <property type="project" value="GO_Central"/>
</dbReference>
<dbReference type="SUPFAM" id="SSF56112">
    <property type="entry name" value="Protein kinase-like (PK-like)"/>
    <property type="match status" value="1"/>
</dbReference>
<dbReference type="Pfam" id="PF00139">
    <property type="entry name" value="Lectin_legB"/>
    <property type="match status" value="1"/>
</dbReference>
<dbReference type="InParanoid" id="A0A059A640"/>
<dbReference type="InterPro" id="IPR001220">
    <property type="entry name" value="Legume_lectin_dom"/>
</dbReference>
<dbReference type="GO" id="GO:0004675">
    <property type="term" value="F:transmembrane receptor protein serine/threonine kinase activity"/>
    <property type="evidence" value="ECO:0000318"/>
    <property type="project" value="GO_Central"/>
</dbReference>
<dbReference type="SUPFAM" id="SSF49899">
    <property type="entry name" value="Concanavalin A-like lectins/glucanases"/>
    <property type="match status" value="1"/>
</dbReference>
<accession>A0A059A640</accession>
<sequence length="669" mass="74487">MLFVIVLAVSLLANTAPTHGTGDFTYNGFRSANLSLDGLAELTGNGLLKLTNGTEEKETYAFYPDPITFKNSSNGTVPSFSTTFVFAIIPGYPAFGNPGFTFVIAPRRVFPGARPDHFFGLFNETNDGNATNHIFAVEFDTIQNNEIYDINDNHVGIDVNGLISLNSSPAGYTENNIPGFRNLSLISGKAMQVWVDYHGVQKQIRVTLAPVNVEKPNTPLLSLSFNLSPIFKETMYVGFSSSTGTPLTSHYILGWSFKVNGQAHRLDLSQLPRLPHMKKKQKSIFLTAGLPFICLFFLSILVFAMAYAIRKRRKFAEVLEDWEHDYSPHRFKYKDIYVATKGFRDQELLGAGGFGRVYRGVLPTSKTEIAVKRISHESRQGMRQFIAEIISIGRLRHRNIVTLLGYCRRKGELLLVYDYMPNGSLDKYLYNQPRVTLSWSQRFRVIKGVAHGLSYLHEGWEQVVIHRDIKASNVLLDSELNGRLGDFGLARLYDHGTDPQTTHLVGTIGYLAPENTRTGKATTSTDVFAFGAFLLEVASGRRPIEAREEEDVILVDWVFSCWDKGDILEARDPNLGTDFVAKEVELVLQLGLLCSQSQPTARPRMRQVVQYLEGELALEELSSLGISKSGWQFSYHDGFSTAGTSYPSSANKAFSQTSSVANSLLSGGR</sequence>
<evidence type="ECO:0000256" key="7">
    <source>
        <dbReference type="ARBA" id="ARBA00022692"/>
    </source>
</evidence>
<keyword evidence="10 19" id="KW-0547">Nucleotide-binding</keyword>
<gene>
    <name evidence="23" type="ORF">EUGRSUZ_K03072</name>
</gene>